<reference evidence="1" key="1">
    <citation type="journal article" date="2020" name="Nature">
        <title>Giant virus diversity and host interactions through global metagenomics.</title>
        <authorList>
            <person name="Schulz F."/>
            <person name="Roux S."/>
            <person name="Paez-Espino D."/>
            <person name="Jungbluth S."/>
            <person name="Walsh D.A."/>
            <person name="Denef V.J."/>
            <person name="McMahon K.D."/>
            <person name="Konstantinidis K.T."/>
            <person name="Eloe-Fadrosh E.A."/>
            <person name="Kyrpides N.C."/>
            <person name="Woyke T."/>
        </authorList>
    </citation>
    <scope>NUCLEOTIDE SEQUENCE</scope>
    <source>
        <strain evidence="1">GVMAG-M-3300025626-8</strain>
    </source>
</reference>
<dbReference type="EMBL" id="MN740286">
    <property type="protein sequence ID" value="QHT97983.1"/>
    <property type="molecule type" value="Genomic_DNA"/>
</dbReference>
<dbReference type="AlphaFoldDB" id="A0A6C0J2V3"/>
<accession>A0A6C0J2V3</accession>
<name>A0A6C0J2V3_9ZZZZ</name>
<proteinExistence type="predicted"/>
<sequence length="227" mass="25682">MTVNYHLGQAGEDRLKQAGAGMVPCGHVVTHVEPLKPDRARASMDVISWYIPRDLAAQYSATYDSGPDSFMAKWRALKRSNRLKPDKIPLEAWILLAGPFKKHRAVVGRKPKKKKASSPAHFLEPRCDLPVSYQPSKRDAQVAPVRYTEKIVTDISAECLQKLIRNGYGKAQASDLVKRCKDLKSILYDNRPQAVRRLTLPDEPTKRCTSLIKWEEWVLKKHPPSTS</sequence>
<evidence type="ECO:0000313" key="1">
    <source>
        <dbReference type="EMBL" id="QHT97983.1"/>
    </source>
</evidence>
<organism evidence="1">
    <name type="scientific">viral metagenome</name>
    <dbReference type="NCBI Taxonomy" id="1070528"/>
    <lineage>
        <taxon>unclassified sequences</taxon>
        <taxon>metagenomes</taxon>
        <taxon>organismal metagenomes</taxon>
    </lineage>
</organism>
<protein>
    <submittedName>
        <fullName evidence="1">Uncharacterized protein</fullName>
    </submittedName>
</protein>